<dbReference type="Gene3D" id="3.30.1380.10">
    <property type="match status" value="1"/>
</dbReference>
<dbReference type="SUPFAM" id="SSF55166">
    <property type="entry name" value="Hedgehog/DD-peptidase"/>
    <property type="match status" value="1"/>
</dbReference>
<accession>A0A1G5EZG7</accession>
<gene>
    <name evidence="3" type="ORF">SAMN02910451_02166</name>
</gene>
<feature type="domain" description="Peptidase M15C" evidence="2">
    <location>
        <begin position="219"/>
        <end position="300"/>
    </location>
</feature>
<evidence type="ECO:0000259" key="2">
    <source>
        <dbReference type="Pfam" id="PF13539"/>
    </source>
</evidence>
<dbReference type="Pfam" id="PF13539">
    <property type="entry name" value="Peptidase_M15_4"/>
    <property type="match status" value="1"/>
</dbReference>
<keyword evidence="3" id="KW-0378">Hydrolase</keyword>
<evidence type="ECO:0000313" key="3">
    <source>
        <dbReference type="EMBL" id="SCY32050.1"/>
    </source>
</evidence>
<keyword evidence="3" id="KW-0645">Protease</keyword>
<organism evidence="3 4">
    <name type="scientific">Butyrivibrio hungatei</name>
    <dbReference type="NCBI Taxonomy" id="185008"/>
    <lineage>
        <taxon>Bacteria</taxon>
        <taxon>Bacillati</taxon>
        <taxon>Bacillota</taxon>
        <taxon>Clostridia</taxon>
        <taxon>Lachnospirales</taxon>
        <taxon>Lachnospiraceae</taxon>
        <taxon>Butyrivibrio</taxon>
    </lineage>
</organism>
<dbReference type="InterPro" id="IPR039561">
    <property type="entry name" value="Peptidase_M15C"/>
</dbReference>
<keyword evidence="3" id="KW-0121">Carboxypeptidase</keyword>
<dbReference type="AlphaFoldDB" id="A0A1G5EZG7"/>
<sequence>MNNKYVKDLILLLGVIIFCAIAARHLAGHETLEDYANSHSSEKTQENTASSASSEESTDVSESSSSSYAATDKALLSATESSTESVNSDVTLAQDLPYDKDVYDTRVMYSEGFYYEDIPDSIVSKITDVSYPHDCKIPLDDLRYCVISYIDFDGASQIGEMICNKAIADDVMDIFHELYENDYQIESIKLIDEFGADDNTSMEANNTSCFNYRPIGNGHKLSKHAQGLAIDINPLYNPQIKYKNGATVIAPSGGEKYANRNADFPYKIDKDDLAYKLFKEHGFSWGGNWNSSKDYQHFEKKKK</sequence>
<reference evidence="4" key="1">
    <citation type="submission" date="2016-10" db="EMBL/GenBank/DDBJ databases">
        <authorList>
            <person name="Varghese N."/>
            <person name="Submissions S."/>
        </authorList>
    </citation>
    <scope>NUCLEOTIDE SEQUENCE [LARGE SCALE GENOMIC DNA]</scope>
    <source>
        <strain evidence="4">XBD2006</strain>
    </source>
</reference>
<proteinExistence type="predicted"/>
<dbReference type="RefSeq" id="WP_074462692.1">
    <property type="nucleotide sequence ID" value="NZ_FMUR01000012.1"/>
</dbReference>
<dbReference type="OrthoDB" id="9799970at2"/>
<protein>
    <submittedName>
        <fullName evidence="3">D-alanyl-D-alanine carboxypeptidase</fullName>
    </submittedName>
</protein>
<feature type="compositionally biased region" description="Low complexity" evidence="1">
    <location>
        <begin position="46"/>
        <end position="66"/>
    </location>
</feature>
<feature type="region of interest" description="Disordered" evidence="1">
    <location>
        <begin position="37"/>
        <end position="66"/>
    </location>
</feature>
<dbReference type="EMBL" id="FMUR01000012">
    <property type="protein sequence ID" value="SCY32050.1"/>
    <property type="molecule type" value="Genomic_DNA"/>
</dbReference>
<evidence type="ECO:0000313" key="4">
    <source>
        <dbReference type="Proteomes" id="UP000183047"/>
    </source>
</evidence>
<evidence type="ECO:0000256" key="1">
    <source>
        <dbReference type="SAM" id="MobiDB-lite"/>
    </source>
</evidence>
<keyword evidence="4" id="KW-1185">Reference proteome</keyword>
<dbReference type="Proteomes" id="UP000183047">
    <property type="component" value="Unassembled WGS sequence"/>
</dbReference>
<dbReference type="InterPro" id="IPR009045">
    <property type="entry name" value="Zn_M74/Hedgehog-like"/>
</dbReference>
<dbReference type="GO" id="GO:0004180">
    <property type="term" value="F:carboxypeptidase activity"/>
    <property type="evidence" value="ECO:0007669"/>
    <property type="project" value="UniProtKB-KW"/>
</dbReference>
<name>A0A1G5EZG7_9FIRM</name>